<organism evidence="3 4">
    <name type="scientific">Arthrobotrys conoides</name>
    <dbReference type="NCBI Taxonomy" id="74498"/>
    <lineage>
        <taxon>Eukaryota</taxon>
        <taxon>Fungi</taxon>
        <taxon>Dikarya</taxon>
        <taxon>Ascomycota</taxon>
        <taxon>Pezizomycotina</taxon>
        <taxon>Orbiliomycetes</taxon>
        <taxon>Orbiliales</taxon>
        <taxon>Orbiliaceae</taxon>
        <taxon>Arthrobotrys</taxon>
    </lineage>
</organism>
<evidence type="ECO:0000256" key="1">
    <source>
        <dbReference type="HAMAP-Rule" id="MF_03198"/>
    </source>
</evidence>
<comment type="caution">
    <text evidence="3">The sequence shown here is derived from an EMBL/GenBank/DDBJ whole genome shotgun (WGS) entry which is preliminary data.</text>
</comment>
<keyword evidence="4" id="KW-1185">Reference proteome</keyword>
<dbReference type="Pfam" id="PF10294">
    <property type="entry name" value="Methyltransf_16"/>
    <property type="match status" value="1"/>
</dbReference>
<dbReference type="EMBL" id="JAVHJM010000014">
    <property type="protein sequence ID" value="KAK6497972.1"/>
    <property type="molecule type" value="Genomic_DNA"/>
</dbReference>
<dbReference type="AlphaFoldDB" id="A0AAN8MWN5"/>
<proteinExistence type="inferred from homology"/>
<dbReference type="Proteomes" id="UP001307849">
    <property type="component" value="Unassembled WGS sequence"/>
</dbReference>
<dbReference type="GO" id="GO:0005829">
    <property type="term" value="C:cytosol"/>
    <property type="evidence" value="ECO:0007669"/>
    <property type="project" value="TreeGrafter"/>
</dbReference>
<comment type="function">
    <text evidence="1">S-adenosyl-L-methionine-dependent protein-lysine N-methyltransferase that methylates elongation factor 1-alpha.</text>
</comment>
<name>A0AAN8MWN5_9PEZI</name>
<dbReference type="Gene3D" id="3.40.50.150">
    <property type="entry name" value="Vaccinia Virus protein VP39"/>
    <property type="match status" value="1"/>
</dbReference>
<dbReference type="PANTHER" id="PTHR14614:SF152">
    <property type="entry name" value="PROTEIN-LYSINE N-METHYLTRANSFERASE EFM6"/>
    <property type="match status" value="1"/>
</dbReference>
<feature type="binding site" evidence="1">
    <location>
        <position position="145"/>
    </location>
    <ligand>
        <name>S-adenosyl-L-methionine</name>
        <dbReference type="ChEBI" id="CHEBI:59789"/>
    </ligand>
</feature>
<feature type="binding site" evidence="1">
    <location>
        <position position="173"/>
    </location>
    <ligand>
        <name>S-adenosyl-L-methionine</name>
        <dbReference type="ChEBI" id="CHEBI:59789"/>
    </ligand>
</feature>
<dbReference type="PANTHER" id="PTHR14614">
    <property type="entry name" value="HEPATOCELLULAR CARCINOMA-ASSOCIATED ANTIGEN"/>
    <property type="match status" value="1"/>
</dbReference>
<dbReference type="InterPro" id="IPR019410">
    <property type="entry name" value="Methyltransf_16"/>
</dbReference>
<dbReference type="InterPro" id="IPR033684">
    <property type="entry name" value="EFM6"/>
</dbReference>
<dbReference type="EC" id="2.1.1.-" evidence="1"/>
<protein>
    <recommendedName>
        <fullName evidence="1">Protein-lysine N-methyltransferase EFM6</fullName>
        <ecNumber evidence="1">2.1.1.-</ecNumber>
    </recommendedName>
    <alternativeName>
        <fullName evidence="1">Elongation factor methyltransferase 6</fullName>
    </alternativeName>
</protein>
<dbReference type="GO" id="GO:0016279">
    <property type="term" value="F:protein-lysine N-methyltransferase activity"/>
    <property type="evidence" value="ECO:0007669"/>
    <property type="project" value="UniProtKB-UniRule"/>
</dbReference>
<dbReference type="SUPFAM" id="SSF53335">
    <property type="entry name" value="S-adenosyl-L-methionine-dependent methyltransferases"/>
    <property type="match status" value="1"/>
</dbReference>
<feature type="binding site" evidence="1">
    <location>
        <position position="192"/>
    </location>
    <ligand>
        <name>S-adenosyl-L-methionine</name>
        <dbReference type="ChEBI" id="CHEBI:59789"/>
    </ligand>
</feature>
<dbReference type="HAMAP" id="MF_03198">
    <property type="entry name" value="Methyltr_EFM6"/>
    <property type="match status" value="1"/>
</dbReference>
<feature type="binding site" evidence="1">
    <location>
        <position position="84"/>
    </location>
    <ligand>
        <name>S-adenosyl-L-methionine</name>
        <dbReference type="ChEBI" id="CHEBI:59789"/>
    </ligand>
</feature>
<reference evidence="3 4" key="1">
    <citation type="submission" date="2019-10" db="EMBL/GenBank/DDBJ databases">
        <authorList>
            <person name="Palmer J.M."/>
        </authorList>
    </citation>
    <scope>NUCLEOTIDE SEQUENCE [LARGE SCALE GENOMIC DNA]</scope>
    <source>
        <strain evidence="3 4">TWF506</strain>
    </source>
</reference>
<comment type="subcellular location">
    <subcellularLocation>
        <location evidence="1">Cytoplasm</location>
    </subcellularLocation>
</comment>
<evidence type="ECO:0000313" key="4">
    <source>
        <dbReference type="Proteomes" id="UP001307849"/>
    </source>
</evidence>
<keyword evidence="1" id="KW-0489">Methyltransferase</keyword>
<keyword evidence="1" id="KW-0963">Cytoplasm</keyword>
<sequence length="266" mass="29675">MAVETAPRNHRKKLQTTSMAEPRSRSSSLSSIDASGFKFPRDLVAPRENLEPGRVTTTTLDGTLTKTPLQLIEDLTNGCGGQLWPAGVRLAKYFISRYRDTNDLAGKRIIELGSGGGVTGLAIGLELDTIGGDVEKGGCEFWMTDMHAMMDLMQKNVDFNGLGSKIECGLLDWADPLPEFVTRAPVDLVLAADCVYFEPAFPLLEKTLCDIASPDTEIIFCFKKRRRADMRFIKSIRKHFVMTEIKDEGFEGYVRESVYLYSMKKK</sequence>
<comment type="similarity">
    <text evidence="1">Belongs to the class I-like SAM-binding methyltransferase superfamily. METTL21 family. EFM6 subfamily.</text>
</comment>
<dbReference type="GO" id="GO:0032259">
    <property type="term" value="P:methylation"/>
    <property type="evidence" value="ECO:0007669"/>
    <property type="project" value="UniProtKB-KW"/>
</dbReference>
<accession>A0AAN8MWN5</accession>
<keyword evidence="1" id="KW-0949">S-adenosyl-L-methionine</keyword>
<feature type="binding site" evidence="1">
    <location>
        <begin position="113"/>
        <end position="115"/>
    </location>
    <ligand>
        <name>S-adenosyl-L-methionine</name>
        <dbReference type="ChEBI" id="CHEBI:59789"/>
    </ligand>
</feature>
<evidence type="ECO:0000313" key="3">
    <source>
        <dbReference type="EMBL" id="KAK6497972.1"/>
    </source>
</evidence>
<evidence type="ECO:0000256" key="2">
    <source>
        <dbReference type="SAM" id="MobiDB-lite"/>
    </source>
</evidence>
<dbReference type="InterPro" id="IPR029063">
    <property type="entry name" value="SAM-dependent_MTases_sf"/>
</dbReference>
<keyword evidence="1" id="KW-0808">Transferase</keyword>
<feature type="region of interest" description="Disordered" evidence="2">
    <location>
        <begin position="1"/>
        <end position="33"/>
    </location>
</feature>
<gene>
    <name evidence="1" type="primary">EFM6</name>
    <name evidence="3" type="ORF">TWF506_004217</name>
</gene>